<accession>A0A4P6MUB6</accession>
<evidence type="ECO:0000313" key="1">
    <source>
        <dbReference type="EMBL" id="QBF44843.1"/>
    </source>
</evidence>
<sequence>MARSVFTFAGLHLETDDRLLTPRAWTQEQSAWAADLLPQLPEGPVLELCAGAGHIGLAALRQSGRRLVAVDRETVAADMIRDNAERLGMASRVEVRCGELSRVVDQDECFALVIADPPWVPTSGIGRFPEDPRGAIDGGDDGLTVARQCVEVIAQHLLPWGAALLQLGTLEQVGALDLPAGLVVVEVREYPRGVLARLVPAGADQVSCAAGPSR</sequence>
<organism evidence="1 2">
    <name type="scientific">Janibacter limosus</name>
    <dbReference type="NCBI Taxonomy" id="53458"/>
    <lineage>
        <taxon>Bacteria</taxon>
        <taxon>Bacillati</taxon>
        <taxon>Actinomycetota</taxon>
        <taxon>Actinomycetes</taxon>
        <taxon>Micrococcales</taxon>
        <taxon>Intrasporangiaceae</taxon>
        <taxon>Janibacter</taxon>
    </lineage>
</organism>
<dbReference type="InterPro" id="IPR029063">
    <property type="entry name" value="SAM-dependent_MTases_sf"/>
</dbReference>
<dbReference type="CDD" id="cd02440">
    <property type="entry name" value="AdoMet_MTases"/>
    <property type="match status" value="1"/>
</dbReference>
<dbReference type="PANTHER" id="PTHR18895:SF74">
    <property type="entry name" value="MTRF1L RELEASE FACTOR GLUTAMINE METHYLTRANSFERASE"/>
    <property type="match status" value="1"/>
</dbReference>
<evidence type="ECO:0000313" key="2">
    <source>
        <dbReference type="Proteomes" id="UP000290408"/>
    </source>
</evidence>
<dbReference type="GO" id="GO:0003676">
    <property type="term" value="F:nucleic acid binding"/>
    <property type="evidence" value="ECO:0007669"/>
    <property type="project" value="InterPro"/>
</dbReference>
<dbReference type="PANTHER" id="PTHR18895">
    <property type="entry name" value="HEMK METHYLTRANSFERASE"/>
    <property type="match status" value="1"/>
</dbReference>
<dbReference type="Proteomes" id="UP000290408">
    <property type="component" value="Chromosome"/>
</dbReference>
<dbReference type="RefSeq" id="WP_130628096.1">
    <property type="nucleotide sequence ID" value="NZ_CP036164.1"/>
</dbReference>
<dbReference type="GO" id="GO:0008168">
    <property type="term" value="F:methyltransferase activity"/>
    <property type="evidence" value="ECO:0007669"/>
    <property type="project" value="UniProtKB-KW"/>
</dbReference>
<dbReference type="EMBL" id="CP036164">
    <property type="protein sequence ID" value="QBF44843.1"/>
    <property type="molecule type" value="Genomic_DNA"/>
</dbReference>
<keyword evidence="1" id="KW-0808">Transferase</keyword>
<dbReference type="AlphaFoldDB" id="A0A4P6MUB6"/>
<dbReference type="Gene3D" id="3.40.50.150">
    <property type="entry name" value="Vaccinia Virus protein VP39"/>
    <property type="match status" value="1"/>
</dbReference>
<dbReference type="OrthoDB" id="4966694at2"/>
<keyword evidence="2" id="KW-1185">Reference proteome</keyword>
<dbReference type="KEGG" id="jli:EXU32_00260"/>
<protein>
    <submittedName>
        <fullName evidence="1">Methyltransferase domain-containing protein</fullName>
    </submittedName>
</protein>
<dbReference type="Pfam" id="PF03602">
    <property type="entry name" value="Cons_hypoth95"/>
    <property type="match status" value="1"/>
</dbReference>
<dbReference type="GO" id="GO:0032259">
    <property type="term" value="P:methylation"/>
    <property type="evidence" value="ECO:0007669"/>
    <property type="project" value="UniProtKB-KW"/>
</dbReference>
<dbReference type="PROSITE" id="PS00092">
    <property type="entry name" value="N6_MTASE"/>
    <property type="match status" value="1"/>
</dbReference>
<dbReference type="SUPFAM" id="SSF53335">
    <property type="entry name" value="S-adenosyl-L-methionine-dependent methyltransferases"/>
    <property type="match status" value="1"/>
</dbReference>
<proteinExistence type="predicted"/>
<gene>
    <name evidence="1" type="ORF">EXU32_00260</name>
</gene>
<dbReference type="InterPro" id="IPR050320">
    <property type="entry name" value="N5-glutamine_MTase"/>
</dbReference>
<dbReference type="InterPro" id="IPR002052">
    <property type="entry name" value="DNA_methylase_N6_adenine_CS"/>
</dbReference>
<reference evidence="1 2" key="1">
    <citation type="submission" date="2019-02" db="EMBL/GenBank/DDBJ databases">
        <title>Genomic data mining of an Antarctic deep-sea actinobacterium, Janibacterlimosus P3-3-X1.</title>
        <authorList>
            <person name="Liao L."/>
            <person name="Chen B."/>
        </authorList>
    </citation>
    <scope>NUCLEOTIDE SEQUENCE [LARGE SCALE GENOMIC DNA]</scope>
    <source>
        <strain evidence="1 2">P3-3-X1</strain>
    </source>
</reference>
<keyword evidence="1" id="KW-0489">Methyltransferase</keyword>
<name>A0A4P6MUB6_9MICO</name>